<dbReference type="AlphaFoldDB" id="A0A3S0ZL35"/>
<reference evidence="1 2" key="1">
    <citation type="submission" date="2019-01" db="EMBL/GenBank/DDBJ databases">
        <title>A draft genome assembly of the solar-powered sea slug Elysia chlorotica.</title>
        <authorList>
            <person name="Cai H."/>
            <person name="Li Q."/>
            <person name="Fang X."/>
            <person name="Li J."/>
            <person name="Curtis N.E."/>
            <person name="Altenburger A."/>
            <person name="Shibata T."/>
            <person name="Feng M."/>
            <person name="Maeda T."/>
            <person name="Schwartz J.A."/>
            <person name="Shigenobu S."/>
            <person name="Lundholm N."/>
            <person name="Nishiyama T."/>
            <person name="Yang H."/>
            <person name="Hasebe M."/>
            <person name="Li S."/>
            <person name="Pierce S.K."/>
            <person name="Wang J."/>
        </authorList>
    </citation>
    <scope>NUCLEOTIDE SEQUENCE [LARGE SCALE GENOMIC DNA]</scope>
    <source>
        <strain evidence="1">EC2010</strain>
        <tissue evidence="1">Whole organism of an adult</tissue>
    </source>
</reference>
<gene>
    <name evidence="1" type="ORF">EGW08_010787</name>
</gene>
<evidence type="ECO:0000313" key="2">
    <source>
        <dbReference type="Proteomes" id="UP000271974"/>
    </source>
</evidence>
<dbReference type="EMBL" id="RQTK01000337">
    <property type="protein sequence ID" value="RUS81447.1"/>
    <property type="molecule type" value="Genomic_DNA"/>
</dbReference>
<name>A0A3S0ZL35_ELYCH</name>
<sequence length="231" mass="25506">MNQISSRSVYGLLLQCREELSVHGRCNDTNVMSPYQNKGEIDHCTDNCAILLCIVGKVFAGVVQNRLQFSTGRVYSEAQGRLRVGGREGGLTVDVIIFTATAAGHVPLAETTRLHRREGVGRSNLFKLLQNIGRPPNLLKMVEVFPKDIGGAAKREGSNGVKQGGFLAPISREKGKQLLEVLKVFLDRMTGTQIWKQIVFPGLVACDEVMLNAMLVDVFVKLWGYNFTELL</sequence>
<evidence type="ECO:0000313" key="1">
    <source>
        <dbReference type="EMBL" id="RUS81447.1"/>
    </source>
</evidence>
<accession>A0A3S0ZL35</accession>
<organism evidence="1 2">
    <name type="scientific">Elysia chlorotica</name>
    <name type="common">Eastern emerald elysia</name>
    <name type="synonym">Sea slug</name>
    <dbReference type="NCBI Taxonomy" id="188477"/>
    <lineage>
        <taxon>Eukaryota</taxon>
        <taxon>Metazoa</taxon>
        <taxon>Spiralia</taxon>
        <taxon>Lophotrochozoa</taxon>
        <taxon>Mollusca</taxon>
        <taxon>Gastropoda</taxon>
        <taxon>Heterobranchia</taxon>
        <taxon>Euthyneura</taxon>
        <taxon>Panpulmonata</taxon>
        <taxon>Sacoglossa</taxon>
        <taxon>Placobranchoidea</taxon>
        <taxon>Plakobranchidae</taxon>
        <taxon>Elysia</taxon>
    </lineage>
</organism>
<keyword evidence="2" id="KW-1185">Reference proteome</keyword>
<protein>
    <submittedName>
        <fullName evidence="1">Uncharacterized protein</fullName>
    </submittedName>
</protein>
<comment type="caution">
    <text evidence="1">The sequence shown here is derived from an EMBL/GenBank/DDBJ whole genome shotgun (WGS) entry which is preliminary data.</text>
</comment>
<dbReference type="STRING" id="188477.A0A3S0ZL35"/>
<dbReference type="Proteomes" id="UP000271974">
    <property type="component" value="Unassembled WGS sequence"/>
</dbReference>
<proteinExistence type="predicted"/>